<dbReference type="Proteomes" id="UP000789738">
    <property type="component" value="Unassembled WGS sequence"/>
</dbReference>
<dbReference type="SUPFAM" id="SSF53335">
    <property type="entry name" value="S-adenosyl-L-methionine-dependent methyltransferases"/>
    <property type="match status" value="1"/>
</dbReference>
<proteinExistence type="predicted"/>
<organism evidence="1 2">
    <name type="scientific">Clostridium neonatale</name>
    <dbReference type="NCBI Taxonomy" id="137838"/>
    <lineage>
        <taxon>Bacteria</taxon>
        <taxon>Bacillati</taxon>
        <taxon>Bacillota</taxon>
        <taxon>Clostridia</taxon>
        <taxon>Eubacteriales</taxon>
        <taxon>Clostridiaceae</taxon>
        <taxon>Clostridium</taxon>
    </lineage>
</organism>
<evidence type="ECO:0000313" key="1">
    <source>
        <dbReference type="EMBL" id="CAG9709133.1"/>
    </source>
</evidence>
<name>A0AA86JM51_9CLOT</name>
<gene>
    <name evidence="1" type="ORF">CNEO_43984</name>
</gene>
<dbReference type="Gene3D" id="3.40.50.150">
    <property type="entry name" value="Vaccinia Virus protein VP39"/>
    <property type="match status" value="1"/>
</dbReference>
<reference evidence="1" key="1">
    <citation type="submission" date="2021-10" db="EMBL/GenBank/DDBJ databases">
        <authorList>
            <person name="Mesa V."/>
        </authorList>
    </citation>
    <scope>NUCLEOTIDE SEQUENCE</scope>
    <source>
        <strain evidence="1">CC3_PB</strain>
    </source>
</reference>
<sequence length="186" mass="22055">MEMGKTLVINLEDVNIQGDILDVGENNLGIIYNISKEVLEEISIDYVNEETKCKLQSRKYDACTFFFDLNKMWTSLEKERLIKNVSKYLKNNGEILIWDINKQRGKVFNNKIKVILPKEKLREFTFKNLNILSNNSVDEIKKILEKYFEIEETKVYEDVFFIRGKKLTLKEEVEENTINENITYSY</sequence>
<evidence type="ECO:0000313" key="2">
    <source>
        <dbReference type="Proteomes" id="UP000789738"/>
    </source>
</evidence>
<comment type="caution">
    <text evidence="1">The sequence shown here is derived from an EMBL/GenBank/DDBJ whole genome shotgun (WGS) entry which is preliminary data.</text>
</comment>
<dbReference type="AlphaFoldDB" id="A0AA86JM51"/>
<accession>A0AA86JM51</accession>
<dbReference type="InterPro" id="IPR029063">
    <property type="entry name" value="SAM-dependent_MTases_sf"/>
</dbReference>
<protein>
    <submittedName>
        <fullName evidence="1">Uncharacterized protein</fullName>
    </submittedName>
</protein>
<dbReference type="EMBL" id="CAKJVE010000004">
    <property type="protein sequence ID" value="CAG9709133.1"/>
    <property type="molecule type" value="Genomic_DNA"/>
</dbReference>